<gene>
    <name evidence="1" type="ORF">ACH5RR_041444</name>
</gene>
<reference evidence="1 2" key="1">
    <citation type="submission" date="2024-11" db="EMBL/GenBank/DDBJ databases">
        <title>A near-complete genome assembly of Cinchona calisaya.</title>
        <authorList>
            <person name="Lian D.C."/>
            <person name="Zhao X.W."/>
            <person name="Wei L."/>
        </authorList>
    </citation>
    <scope>NUCLEOTIDE SEQUENCE [LARGE SCALE GENOMIC DNA]</scope>
    <source>
        <tissue evidence="1">Nenye</tissue>
    </source>
</reference>
<comment type="caution">
    <text evidence="1">The sequence shown here is derived from an EMBL/GenBank/DDBJ whole genome shotgun (WGS) entry which is preliminary data.</text>
</comment>
<evidence type="ECO:0000313" key="1">
    <source>
        <dbReference type="EMBL" id="KAL3498712.1"/>
    </source>
</evidence>
<dbReference type="EMBL" id="JBJUIK010000017">
    <property type="protein sequence ID" value="KAL3498712.1"/>
    <property type="molecule type" value="Genomic_DNA"/>
</dbReference>
<organism evidence="1 2">
    <name type="scientific">Cinchona calisaya</name>
    <dbReference type="NCBI Taxonomy" id="153742"/>
    <lineage>
        <taxon>Eukaryota</taxon>
        <taxon>Viridiplantae</taxon>
        <taxon>Streptophyta</taxon>
        <taxon>Embryophyta</taxon>
        <taxon>Tracheophyta</taxon>
        <taxon>Spermatophyta</taxon>
        <taxon>Magnoliopsida</taxon>
        <taxon>eudicotyledons</taxon>
        <taxon>Gunneridae</taxon>
        <taxon>Pentapetalae</taxon>
        <taxon>asterids</taxon>
        <taxon>lamiids</taxon>
        <taxon>Gentianales</taxon>
        <taxon>Rubiaceae</taxon>
        <taxon>Cinchonoideae</taxon>
        <taxon>Cinchoneae</taxon>
        <taxon>Cinchona</taxon>
    </lineage>
</organism>
<feature type="non-terminal residue" evidence="1">
    <location>
        <position position="61"/>
    </location>
</feature>
<accession>A0ABD2XWQ4</accession>
<dbReference type="AlphaFoldDB" id="A0ABD2XWQ4"/>
<evidence type="ECO:0008006" key="3">
    <source>
        <dbReference type="Google" id="ProtNLM"/>
    </source>
</evidence>
<name>A0ABD2XWQ4_9GENT</name>
<keyword evidence="2" id="KW-1185">Reference proteome</keyword>
<protein>
    <recommendedName>
        <fullName evidence="3">Secreted protein</fullName>
    </recommendedName>
</protein>
<sequence>MALVVLALTVGEVDEVAIGRATQCSFTFCCSRLVCSMIKGNVAEVDCSIVKVGEYRSLEAM</sequence>
<evidence type="ECO:0000313" key="2">
    <source>
        <dbReference type="Proteomes" id="UP001630127"/>
    </source>
</evidence>
<proteinExistence type="predicted"/>
<dbReference type="Proteomes" id="UP001630127">
    <property type="component" value="Unassembled WGS sequence"/>
</dbReference>